<feature type="compositionally biased region" description="Polar residues" evidence="9">
    <location>
        <begin position="207"/>
        <end position="218"/>
    </location>
</feature>
<dbReference type="CDD" id="cd14694">
    <property type="entry name" value="bZIP_NFIL3"/>
    <property type="match status" value="1"/>
</dbReference>
<dbReference type="Pfam" id="PF07716">
    <property type="entry name" value="bZIP_2"/>
    <property type="match status" value="1"/>
</dbReference>
<sequence length="415" mass="45891">MSSSLPDPVQEMQQDIPSPAQTPHDLCSPVTSSFTEEAASLLTTNSLLARSLLGHSTSKQKESSNMRRKREFMPEEKKDDGYWDKRRKNNEAAKRSREKRRVNDMVLENRVVALLEENARLKAELLALKFRFGLIKDPSEPPVLLPTVSTTSPQAVRFLGPVQNGFHARTEGTFPVSPGESRDPPVPQQPYDRPLQPQEPAGFSEDSGFSTPGSSSMGSPVFFEDRVTDQEKFSSPQEDPCFEGHLCLGMDLDREAGSSLSGEGARCQRYESPDPVKSLPYKLRFKLSTEAGTESPREGMLPVENCHTRSPYASAGPPPSLQVEPGTGSRILSPTWRSAEEQRSLSQFRCTEDTLKLCNPVPSGGFSSNPTSGTAHQDTVYQSENMVLRNQLATLSAEVAQLKRLFSEQIVMKTN</sequence>
<dbReference type="GO" id="GO:0007623">
    <property type="term" value="P:circadian rhythm"/>
    <property type="evidence" value="ECO:0007669"/>
    <property type="project" value="TreeGrafter"/>
</dbReference>
<dbReference type="SUPFAM" id="SSF57959">
    <property type="entry name" value="Leucine zipper domain"/>
    <property type="match status" value="1"/>
</dbReference>
<dbReference type="InterPro" id="IPR047106">
    <property type="entry name" value="NFIL3-like_bZIP"/>
</dbReference>
<evidence type="ECO:0000256" key="1">
    <source>
        <dbReference type="ARBA" id="ARBA00006079"/>
    </source>
</evidence>
<evidence type="ECO:0000256" key="9">
    <source>
        <dbReference type="SAM" id="MobiDB-lite"/>
    </source>
</evidence>
<evidence type="ECO:0000313" key="12">
    <source>
        <dbReference type="RefSeq" id="XP_033780588.1"/>
    </source>
</evidence>
<evidence type="ECO:0000256" key="6">
    <source>
        <dbReference type="ARBA" id="ARBA00023242"/>
    </source>
</evidence>
<dbReference type="PANTHER" id="PTHR15284:SF6">
    <property type="entry name" value="HYPOTHETICAL LOC799271-RELATED"/>
    <property type="match status" value="1"/>
</dbReference>
<dbReference type="FunFam" id="1.20.5.170:FF:000025">
    <property type="entry name" value="nuclear factor interleukin-3-regulated protein-like"/>
    <property type="match status" value="1"/>
</dbReference>
<comment type="subunit">
    <text evidence="8">Homodimer. Binds DNA as a dimer.</text>
</comment>
<feature type="compositionally biased region" description="Polar residues" evidence="9">
    <location>
        <begin position="1"/>
        <end position="21"/>
    </location>
</feature>
<keyword evidence="4" id="KW-0238">DNA-binding</keyword>
<dbReference type="Proteomes" id="UP000515159">
    <property type="component" value="Chromosome 16"/>
</dbReference>
<dbReference type="PROSITE" id="PS00036">
    <property type="entry name" value="BZIP_BASIC"/>
    <property type="match status" value="1"/>
</dbReference>
<feature type="region of interest" description="Disordered" evidence="9">
    <location>
        <begin position="167"/>
        <end position="221"/>
    </location>
</feature>
<keyword evidence="11" id="KW-1185">Reference proteome</keyword>
<evidence type="ECO:0000256" key="3">
    <source>
        <dbReference type="ARBA" id="ARBA00023015"/>
    </source>
</evidence>
<keyword evidence="3" id="KW-0805">Transcription regulation</keyword>
<dbReference type="InterPro" id="IPR004827">
    <property type="entry name" value="bZIP"/>
</dbReference>
<dbReference type="InterPro" id="IPR047229">
    <property type="entry name" value="NFIL3-like"/>
</dbReference>
<dbReference type="GO" id="GO:0003677">
    <property type="term" value="F:DNA binding"/>
    <property type="evidence" value="ECO:0007669"/>
    <property type="project" value="UniProtKB-KW"/>
</dbReference>
<reference evidence="12" key="1">
    <citation type="submission" date="2025-08" db="UniProtKB">
        <authorList>
            <consortium name="RefSeq"/>
        </authorList>
    </citation>
    <scope>IDENTIFICATION</scope>
</reference>
<evidence type="ECO:0000313" key="11">
    <source>
        <dbReference type="Proteomes" id="UP000515159"/>
    </source>
</evidence>
<comment type="similarity">
    <text evidence="1">Belongs to the bZIP family. NFIL3 subfamily.</text>
</comment>
<feature type="region of interest" description="Disordered" evidence="9">
    <location>
        <begin position="51"/>
        <end position="98"/>
    </location>
</feature>
<protein>
    <recommendedName>
        <fullName evidence="2">Nuclear factor interleukin-3-regulated protein</fullName>
    </recommendedName>
</protein>
<evidence type="ECO:0000256" key="4">
    <source>
        <dbReference type="ARBA" id="ARBA00023125"/>
    </source>
</evidence>
<evidence type="ECO:0000256" key="5">
    <source>
        <dbReference type="ARBA" id="ARBA00023163"/>
    </source>
</evidence>
<comment type="function">
    <text evidence="7">May act as a transcriptional regulator of a number of proteins of the circadian clock.</text>
</comment>
<dbReference type="RefSeq" id="XP_033780588.1">
    <property type="nucleotide sequence ID" value="XM_033924697.1"/>
</dbReference>
<dbReference type="PANTHER" id="PTHR15284">
    <property type="entry name" value="NUCLEAR FACTOR INTERLEUKIN-3-REGULATED PROTEIN"/>
    <property type="match status" value="1"/>
</dbReference>
<evidence type="ECO:0000259" key="10">
    <source>
        <dbReference type="PROSITE" id="PS50217"/>
    </source>
</evidence>
<dbReference type="GeneID" id="117350418"/>
<evidence type="ECO:0000256" key="2">
    <source>
        <dbReference type="ARBA" id="ARBA00018259"/>
    </source>
</evidence>
<dbReference type="GO" id="GO:0003700">
    <property type="term" value="F:DNA-binding transcription factor activity"/>
    <property type="evidence" value="ECO:0007669"/>
    <property type="project" value="InterPro"/>
</dbReference>
<dbReference type="Gene3D" id="1.20.5.170">
    <property type="match status" value="1"/>
</dbReference>
<keyword evidence="6" id="KW-0539">Nucleus</keyword>
<accession>A0A6P8Q0L8</accession>
<dbReference type="InParanoid" id="A0A6P8Q0L8"/>
<name>A0A6P8Q0L8_GEOSA</name>
<dbReference type="GO" id="GO:0005634">
    <property type="term" value="C:nucleus"/>
    <property type="evidence" value="ECO:0007669"/>
    <property type="project" value="TreeGrafter"/>
</dbReference>
<evidence type="ECO:0000256" key="7">
    <source>
        <dbReference type="ARBA" id="ARBA00053991"/>
    </source>
</evidence>
<gene>
    <name evidence="12" type="primary">LOC117350418</name>
</gene>
<feature type="domain" description="BZIP" evidence="10">
    <location>
        <begin position="79"/>
        <end position="129"/>
    </location>
</feature>
<dbReference type="KEGG" id="gsh:117350418"/>
<keyword evidence="5" id="KW-0804">Transcription</keyword>
<proteinExistence type="inferred from homology"/>
<feature type="compositionally biased region" description="Basic and acidic residues" evidence="9">
    <location>
        <begin position="59"/>
        <end position="95"/>
    </location>
</feature>
<evidence type="ECO:0000256" key="8">
    <source>
        <dbReference type="ARBA" id="ARBA00061957"/>
    </source>
</evidence>
<feature type="region of interest" description="Disordered" evidence="9">
    <location>
        <begin position="1"/>
        <end position="32"/>
    </location>
</feature>
<dbReference type="InterPro" id="IPR046347">
    <property type="entry name" value="bZIP_sf"/>
</dbReference>
<dbReference type="SMART" id="SM00338">
    <property type="entry name" value="BRLZ"/>
    <property type="match status" value="1"/>
</dbReference>
<organism evidence="11 12">
    <name type="scientific">Geotrypetes seraphini</name>
    <name type="common">Gaboon caecilian</name>
    <name type="synonym">Caecilia seraphini</name>
    <dbReference type="NCBI Taxonomy" id="260995"/>
    <lineage>
        <taxon>Eukaryota</taxon>
        <taxon>Metazoa</taxon>
        <taxon>Chordata</taxon>
        <taxon>Craniata</taxon>
        <taxon>Vertebrata</taxon>
        <taxon>Euteleostomi</taxon>
        <taxon>Amphibia</taxon>
        <taxon>Gymnophiona</taxon>
        <taxon>Geotrypetes</taxon>
    </lineage>
</organism>
<dbReference type="AlphaFoldDB" id="A0A6P8Q0L8"/>
<dbReference type="PROSITE" id="PS50217">
    <property type="entry name" value="BZIP"/>
    <property type="match status" value="1"/>
</dbReference>
<dbReference type="OrthoDB" id="6151507at2759"/>